<evidence type="ECO:0000259" key="3">
    <source>
        <dbReference type="PROSITE" id="PS51294"/>
    </source>
</evidence>
<evidence type="ECO:0000259" key="2">
    <source>
        <dbReference type="PROSITE" id="PS50090"/>
    </source>
</evidence>
<dbReference type="GO" id="GO:0005634">
    <property type="term" value="C:nucleus"/>
    <property type="evidence" value="ECO:0007669"/>
    <property type="project" value="TreeGrafter"/>
</dbReference>
<sequence>MDDKNIKPIQITDDVWMVPCAISKDKKEYHPFGRPFNSDINWDRAQARQSWLPEEDETLRDLINKRGPHHWSLIAREVNAIVHNGMPIRQGKQCRERWYNHLNDGLRKGSWSPEEDVLILEKQLEWGNRWSDIARLLKGRTENQVKNRWKSLTRKAEKICPKGLDPIKFLISEMKVPEPESVNLSSVMPVSPLIISSPGFIPFAFNDLGFSNLADQIKTTYQMGMSGLQQPDPSPSTLLFLNSPNVRQ</sequence>
<feature type="region of interest" description="Disordered" evidence="1">
    <location>
        <begin position="226"/>
        <end position="248"/>
    </location>
</feature>
<evidence type="ECO:0000313" key="4">
    <source>
        <dbReference type="EMBL" id="CAG9314566.1"/>
    </source>
</evidence>
<dbReference type="Gene3D" id="1.10.10.60">
    <property type="entry name" value="Homeodomain-like"/>
    <property type="match status" value="2"/>
</dbReference>
<keyword evidence="5" id="KW-1185">Reference proteome</keyword>
<dbReference type="InterPro" id="IPR009057">
    <property type="entry name" value="Homeodomain-like_sf"/>
</dbReference>
<feature type="domain" description="HTH myb-type" evidence="3">
    <location>
        <begin position="103"/>
        <end position="157"/>
    </location>
</feature>
<protein>
    <recommendedName>
        <fullName evidence="6">Myb-like DNA-binding domain containing protein</fullName>
    </recommendedName>
</protein>
<accession>A0AAU9ILD7</accession>
<dbReference type="InterPro" id="IPR017930">
    <property type="entry name" value="Myb_dom"/>
</dbReference>
<dbReference type="GO" id="GO:0000978">
    <property type="term" value="F:RNA polymerase II cis-regulatory region sequence-specific DNA binding"/>
    <property type="evidence" value="ECO:0007669"/>
    <property type="project" value="TreeGrafter"/>
</dbReference>
<dbReference type="AlphaFoldDB" id="A0AAU9ILD7"/>
<dbReference type="EMBL" id="CAJZBQ010000012">
    <property type="protein sequence ID" value="CAG9314566.1"/>
    <property type="molecule type" value="Genomic_DNA"/>
</dbReference>
<dbReference type="PROSITE" id="PS50090">
    <property type="entry name" value="MYB_LIKE"/>
    <property type="match status" value="2"/>
</dbReference>
<evidence type="ECO:0000313" key="5">
    <source>
        <dbReference type="Proteomes" id="UP001162131"/>
    </source>
</evidence>
<feature type="domain" description="Myb-like" evidence="2">
    <location>
        <begin position="103"/>
        <end position="153"/>
    </location>
</feature>
<dbReference type="PANTHER" id="PTHR45614">
    <property type="entry name" value="MYB PROTEIN-RELATED"/>
    <property type="match status" value="1"/>
</dbReference>
<feature type="domain" description="HTH myb-type" evidence="3">
    <location>
        <begin position="43"/>
        <end position="102"/>
    </location>
</feature>
<name>A0AAU9ILD7_9CILI</name>
<evidence type="ECO:0000256" key="1">
    <source>
        <dbReference type="SAM" id="MobiDB-lite"/>
    </source>
</evidence>
<organism evidence="4 5">
    <name type="scientific">Blepharisma stoltei</name>
    <dbReference type="NCBI Taxonomy" id="1481888"/>
    <lineage>
        <taxon>Eukaryota</taxon>
        <taxon>Sar</taxon>
        <taxon>Alveolata</taxon>
        <taxon>Ciliophora</taxon>
        <taxon>Postciliodesmatophora</taxon>
        <taxon>Heterotrichea</taxon>
        <taxon>Heterotrichida</taxon>
        <taxon>Blepharismidae</taxon>
        <taxon>Blepharisma</taxon>
    </lineage>
</organism>
<reference evidence="4" key="1">
    <citation type="submission" date="2021-09" db="EMBL/GenBank/DDBJ databases">
        <authorList>
            <consortium name="AG Swart"/>
            <person name="Singh M."/>
            <person name="Singh A."/>
            <person name="Seah K."/>
            <person name="Emmerich C."/>
        </authorList>
    </citation>
    <scope>NUCLEOTIDE SEQUENCE</scope>
    <source>
        <strain evidence="4">ATCC30299</strain>
    </source>
</reference>
<proteinExistence type="predicted"/>
<dbReference type="SMART" id="SM00717">
    <property type="entry name" value="SANT"/>
    <property type="match status" value="2"/>
</dbReference>
<dbReference type="Pfam" id="PF00249">
    <property type="entry name" value="Myb_DNA-binding"/>
    <property type="match status" value="2"/>
</dbReference>
<dbReference type="GO" id="GO:0000981">
    <property type="term" value="F:DNA-binding transcription factor activity, RNA polymerase II-specific"/>
    <property type="evidence" value="ECO:0007669"/>
    <property type="project" value="TreeGrafter"/>
</dbReference>
<comment type="caution">
    <text evidence="4">The sequence shown here is derived from an EMBL/GenBank/DDBJ whole genome shotgun (WGS) entry which is preliminary data.</text>
</comment>
<evidence type="ECO:0008006" key="6">
    <source>
        <dbReference type="Google" id="ProtNLM"/>
    </source>
</evidence>
<dbReference type="InterPro" id="IPR050560">
    <property type="entry name" value="MYB_TF"/>
</dbReference>
<dbReference type="CDD" id="cd00167">
    <property type="entry name" value="SANT"/>
    <property type="match status" value="2"/>
</dbReference>
<dbReference type="Proteomes" id="UP001162131">
    <property type="component" value="Unassembled WGS sequence"/>
</dbReference>
<dbReference type="PROSITE" id="PS51294">
    <property type="entry name" value="HTH_MYB"/>
    <property type="match status" value="2"/>
</dbReference>
<dbReference type="PANTHER" id="PTHR45614:SF241">
    <property type="entry name" value="MYB-LIKE DNA-BINDING PROTEIN"/>
    <property type="match status" value="1"/>
</dbReference>
<dbReference type="SUPFAM" id="SSF46689">
    <property type="entry name" value="Homeodomain-like"/>
    <property type="match status" value="2"/>
</dbReference>
<feature type="domain" description="Myb-like" evidence="2">
    <location>
        <begin position="43"/>
        <end position="102"/>
    </location>
</feature>
<gene>
    <name evidence="4" type="ORF">BSTOLATCC_MIC11567</name>
</gene>
<dbReference type="InterPro" id="IPR001005">
    <property type="entry name" value="SANT/Myb"/>
</dbReference>